<evidence type="ECO:0000313" key="2">
    <source>
        <dbReference type="Proteomes" id="UP001500403"/>
    </source>
</evidence>
<name>A0ABN3WVE9_9ACTN</name>
<keyword evidence="2" id="KW-1185">Reference proteome</keyword>
<proteinExistence type="predicted"/>
<organism evidence="1 2">
    <name type="scientific">Streptomyces enissocaesilis</name>
    <dbReference type="NCBI Taxonomy" id="332589"/>
    <lineage>
        <taxon>Bacteria</taxon>
        <taxon>Bacillati</taxon>
        <taxon>Actinomycetota</taxon>
        <taxon>Actinomycetes</taxon>
        <taxon>Kitasatosporales</taxon>
        <taxon>Streptomycetaceae</taxon>
        <taxon>Streptomyces</taxon>
        <taxon>Streptomyces rochei group</taxon>
    </lineage>
</organism>
<sequence length="82" mass="8877">MHRLDNGEPLRDAMSEAGLSIERLAEMTKKADPAGYGIKPATIGHMVSTGTSGRDRFEDRSCDLVARALNRPVADFFTVSPA</sequence>
<reference evidence="1 2" key="1">
    <citation type="journal article" date="2019" name="Int. J. Syst. Evol. Microbiol.">
        <title>The Global Catalogue of Microorganisms (GCM) 10K type strain sequencing project: providing services to taxonomists for standard genome sequencing and annotation.</title>
        <authorList>
            <consortium name="The Broad Institute Genomics Platform"/>
            <consortium name="The Broad Institute Genome Sequencing Center for Infectious Disease"/>
            <person name="Wu L."/>
            <person name="Ma J."/>
        </authorList>
    </citation>
    <scope>NUCLEOTIDE SEQUENCE [LARGE SCALE GENOMIC DNA]</scope>
    <source>
        <strain evidence="1 2">JCM 9088</strain>
    </source>
</reference>
<comment type="caution">
    <text evidence="1">The sequence shown here is derived from an EMBL/GenBank/DDBJ whole genome shotgun (WGS) entry which is preliminary data.</text>
</comment>
<dbReference type="Proteomes" id="UP001500403">
    <property type="component" value="Unassembled WGS sequence"/>
</dbReference>
<accession>A0ABN3WVE9</accession>
<evidence type="ECO:0008006" key="3">
    <source>
        <dbReference type="Google" id="ProtNLM"/>
    </source>
</evidence>
<gene>
    <name evidence="1" type="ORF">GCM10010446_12290</name>
</gene>
<protein>
    <recommendedName>
        <fullName evidence="3">HTH cro/C1-type domain-containing protein</fullName>
    </recommendedName>
</protein>
<dbReference type="EMBL" id="BAAAUD010000013">
    <property type="protein sequence ID" value="GAA2929306.1"/>
    <property type="molecule type" value="Genomic_DNA"/>
</dbReference>
<evidence type="ECO:0000313" key="1">
    <source>
        <dbReference type="EMBL" id="GAA2929306.1"/>
    </source>
</evidence>
<dbReference type="CDD" id="cd00093">
    <property type="entry name" value="HTH_XRE"/>
    <property type="match status" value="1"/>
</dbReference>
<dbReference type="InterPro" id="IPR001387">
    <property type="entry name" value="Cro/C1-type_HTH"/>
</dbReference>
<dbReference type="RefSeq" id="WP_344491826.1">
    <property type="nucleotide sequence ID" value="NZ_BAAAUD010000013.1"/>
</dbReference>